<dbReference type="EMBL" id="CABDUW010000040">
    <property type="protein sequence ID" value="VTJ54644.1"/>
    <property type="molecule type" value="Genomic_DNA"/>
</dbReference>
<evidence type="ECO:0000313" key="7">
    <source>
        <dbReference type="EMBL" id="VTJ54644.1"/>
    </source>
</evidence>
<feature type="domain" description="WxxW" evidence="6">
    <location>
        <begin position="50"/>
        <end position="134"/>
    </location>
</feature>
<accession>A0A5E4ABU1</accession>
<evidence type="ECO:0000256" key="3">
    <source>
        <dbReference type="ARBA" id="ARBA00022729"/>
    </source>
</evidence>
<reference evidence="7" key="1">
    <citation type="submission" date="2019-04" db="EMBL/GenBank/DDBJ databases">
        <authorList>
            <person name="Alioto T."/>
            <person name="Alioto T."/>
        </authorList>
    </citation>
    <scope>NUCLEOTIDE SEQUENCE [LARGE SCALE GENOMIC DNA]</scope>
</reference>
<keyword evidence="2" id="KW-0964">Secreted</keyword>
<feature type="region of interest" description="Disordered" evidence="5">
    <location>
        <begin position="177"/>
        <end position="197"/>
    </location>
</feature>
<protein>
    <recommendedName>
        <fullName evidence="6">WxxW domain-containing protein</fullName>
    </recommendedName>
</protein>
<proteinExistence type="predicted"/>
<comment type="caution">
    <text evidence="7">The sequence shown here is derived from an EMBL/GenBank/DDBJ whole genome shotgun (WGS) entry which is preliminary data.</text>
</comment>
<dbReference type="InterPro" id="IPR039675">
    <property type="entry name" value="CILP1/CILP2"/>
</dbReference>
<dbReference type="PANTHER" id="PTHR15031">
    <property type="entry name" value="CARTILAGE INTERMEDIATE LAYER PROTEIN CLIP"/>
    <property type="match status" value="1"/>
</dbReference>
<comment type="subcellular location">
    <subcellularLocation>
        <location evidence="1">Secreted</location>
    </subcellularLocation>
</comment>
<evidence type="ECO:0000256" key="1">
    <source>
        <dbReference type="ARBA" id="ARBA00004613"/>
    </source>
</evidence>
<keyword evidence="3" id="KW-0732">Signal</keyword>
<dbReference type="AlphaFoldDB" id="A0A5E4ABU1"/>
<dbReference type="GO" id="GO:0005615">
    <property type="term" value="C:extracellular space"/>
    <property type="evidence" value="ECO:0007669"/>
    <property type="project" value="TreeGrafter"/>
</dbReference>
<organism evidence="7">
    <name type="scientific">Marmota monax</name>
    <name type="common">Woodchuck</name>
    <dbReference type="NCBI Taxonomy" id="9995"/>
    <lineage>
        <taxon>Eukaryota</taxon>
        <taxon>Metazoa</taxon>
        <taxon>Chordata</taxon>
        <taxon>Craniata</taxon>
        <taxon>Vertebrata</taxon>
        <taxon>Euteleostomi</taxon>
        <taxon>Mammalia</taxon>
        <taxon>Eutheria</taxon>
        <taxon>Euarchontoglires</taxon>
        <taxon>Glires</taxon>
        <taxon>Rodentia</taxon>
        <taxon>Sciuromorpha</taxon>
        <taxon>Sciuridae</taxon>
        <taxon>Xerinae</taxon>
        <taxon>Marmotini</taxon>
        <taxon>Marmota</taxon>
    </lineage>
</organism>
<evidence type="ECO:0000256" key="2">
    <source>
        <dbReference type="ARBA" id="ARBA00022525"/>
    </source>
</evidence>
<evidence type="ECO:0000256" key="5">
    <source>
        <dbReference type="SAM" id="MobiDB-lite"/>
    </source>
</evidence>
<dbReference type="InterPro" id="IPR025155">
    <property type="entry name" value="WxxW_domain"/>
</dbReference>
<keyword evidence="4" id="KW-0325">Glycoprotein</keyword>
<evidence type="ECO:0000259" key="6">
    <source>
        <dbReference type="Pfam" id="PF13330"/>
    </source>
</evidence>
<dbReference type="PANTHER" id="PTHR15031:SF0">
    <property type="entry name" value="CARTILAGE INTERMEDIATE LAYER PROTEIN 2"/>
    <property type="match status" value="1"/>
</dbReference>
<gene>
    <name evidence="7" type="ORF">MONAX_5E011047</name>
</gene>
<name>A0A5E4ABU1_MARMO</name>
<sequence length="197" mass="21412">MPPPGRSPQELHGVCKEGRCTLASPHQPWRTGKAATRISERAVLAEASEWTSWFNVDHPGGDGDFESLAAIRFYYGPARVCQRPLALEARTTDWALPSAVGERVHLNPTRGFWCLNREQPRGRRCSNYHVRFRCPLGEGGVQGGAGPGVGGAGNRRWVGPECAEEGAVWTGLDSKEGRRTLARSTPTARRGLVRGGA</sequence>
<dbReference type="Pfam" id="PF13330">
    <property type="entry name" value="Mucin2_WxxW"/>
    <property type="match status" value="1"/>
</dbReference>
<evidence type="ECO:0000256" key="4">
    <source>
        <dbReference type="ARBA" id="ARBA00023180"/>
    </source>
</evidence>